<dbReference type="PROSITE" id="PS00816">
    <property type="entry name" value="AIPM_HOMOCIT_SYNTH_2"/>
    <property type="match status" value="1"/>
</dbReference>
<dbReference type="EC" id="2.3.3.13" evidence="4 10"/>
<dbReference type="InterPro" id="IPR005668">
    <property type="entry name" value="IPM_Synthase"/>
</dbReference>
<dbReference type="Gene3D" id="3.20.20.70">
    <property type="entry name" value="Aldolase class I"/>
    <property type="match status" value="1"/>
</dbReference>
<dbReference type="SMART" id="SM00917">
    <property type="entry name" value="LeuA_dimer"/>
    <property type="match status" value="1"/>
</dbReference>
<feature type="binding site" evidence="10">
    <location>
        <position position="40"/>
    </location>
    <ligand>
        <name>Mg(2+)</name>
        <dbReference type="ChEBI" id="CHEBI:18420"/>
    </ligand>
</feature>
<dbReference type="InterPro" id="IPR054692">
    <property type="entry name" value="LeuA-like_post-cat"/>
</dbReference>
<dbReference type="PROSITE" id="PS00815">
    <property type="entry name" value="AIPM_HOMOCIT_SYNTH_1"/>
    <property type="match status" value="1"/>
</dbReference>
<dbReference type="EMBL" id="CP014578">
    <property type="protein sequence ID" value="ANB74715.1"/>
    <property type="molecule type" value="Genomic_DNA"/>
</dbReference>
<dbReference type="NCBIfam" id="NF002991">
    <property type="entry name" value="PRK03739.1"/>
    <property type="match status" value="1"/>
</dbReference>
<evidence type="ECO:0000256" key="9">
    <source>
        <dbReference type="ARBA" id="ARBA00023304"/>
    </source>
</evidence>
<proteinExistence type="inferred from homology"/>
<dbReference type="FunFam" id="3.20.20.70:FF:000045">
    <property type="entry name" value="2-isopropylmalate synthase"/>
    <property type="match status" value="1"/>
</dbReference>
<keyword evidence="9 10" id="KW-0100">Branched-chain amino acid biosynthesis</keyword>
<comment type="pathway">
    <text evidence="2 10">Amino-acid biosynthesis; L-leucine biosynthesis; L-leucine from 3-methyl-2-oxobutanoate: step 1/4.</text>
</comment>
<dbReference type="InterPro" id="IPR000891">
    <property type="entry name" value="PYR_CT"/>
</dbReference>
<comment type="catalytic activity">
    <reaction evidence="1 10">
        <text>3-methyl-2-oxobutanoate + acetyl-CoA + H2O = (2S)-2-isopropylmalate + CoA + H(+)</text>
        <dbReference type="Rhea" id="RHEA:21524"/>
        <dbReference type="ChEBI" id="CHEBI:1178"/>
        <dbReference type="ChEBI" id="CHEBI:11851"/>
        <dbReference type="ChEBI" id="CHEBI:15377"/>
        <dbReference type="ChEBI" id="CHEBI:15378"/>
        <dbReference type="ChEBI" id="CHEBI:57287"/>
        <dbReference type="ChEBI" id="CHEBI:57288"/>
        <dbReference type="EC" id="2.3.3.13"/>
    </reaction>
</comment>
<dbReference type="Proteomes" id="UP000076852">
    <property type="component" value="Chromosome 1"/>
</dbReference>
<dbReference type="InterPro" id="IPR013709">
    <property type="entry name" value="2-isopropylmalate_synth_dimer"/>
</dbReference>
<organism evidence="12 13">
    <name type="scientific">Paraburkholderia phytofirmans OLGA172</name>
    <dbReference type="NCBI Taxonomy" id="1417228"/>
    <lineage>
        <taxon>Bacteria</taxon>
        <taxon>Pseudomonadati</taxon>
        <taxon>Pseudomonadota</taxon>
        <taxon>Betaproteobacteria</taxon>
        <taxon>Burkholderiales</taxon>
        <taxon>Burkholderiaceae</taxon>
        <taxon>Paraburkholderia</taxon>
    </lineage>
</organism>
<accession>A0A160FPI0</accession>
<evidence type="ECO:0000256" key="1">
    <source>
        <dbReference type="ARBA" id="ARBA00000064"/>
    </source>
</evidence>
<dbReference type="SUPFAM" id="SSF110921">
    <property type="entry name" value="2-isopropylmalate synthase LeuA, allosteric (dimerisation) domain"/>
    <property type="match status" value="1"/>
</dbReference>
<keyword evidence="8 10" id="KW-0479">Metal-binding</keyword>
<dbReference type="GO" id="GO:0009098">
    <property type="term" value="P:L-leucine biosynthetic process"/>
    <property type="evidence" value="ECO:0007669"/>
    <property type="project" value="UniProtKB-UniRule"/>
</dbReference>
<evidence type="ECO:0000256" key="8">
    <source>
        <dbReference type="ARBA" id="ARBA00022723"/>
    </source>
</evidence>
<dbReference type="InterPro" id="IPR013785">
    <property type="entry name" value="Aldolase_TIM"/>
</dbReference>
<keyword evidence="6 10" id="KW-0028">Amino-acid biosynthesis</keyword>
<dbReference type="OrthoDB" id="9803573at2"/>
<evidence type="ECO:0000256" key="4">
    <source>
        <dbReference type="ARBA" id="ARBA00012973"/>
    </source>
</evidence>
<dbReference type="CDD" id="cd07942">
    <property type="entry name" value="DRE_TIM_LeuA"/>
    <property type="match status" value="1"/>
</dbReference>
<dbReference type="STRING" id="1804984.AYM40_13770"/>
<name>A0A160FPI0_9BURK</name>
<evidence type="ECO:0000256" key="5">
    <source>
        <dbReference type="ARBA" id="ARBA00022430"/>
    </source>
</evidence>
<evidence type="ECO:0000256" key="6">
    <source>
        <dbReference type="ARBA" id="ARBA00022605"/>
    </source>
</evidence>
<dbReference type="AlphaFoldDB" id="A0A160FPI0"/>
<dbReference type="SUPFAM" id="SSF51569">
    <property type="entry name" value="Aldolase"/>
    <property type="match status" value="1"/>
</dbReference>
<comment type="cofactor">
    <cofactor evidence="10">
        <name>Mg(2+)</name>
        <dbReference type="ChEBI" id="CHEBI:18420"/>
    </cofactor>
</comment>
<dbReference type="Gene3D" id="3.30.160.270">
    <property type="match status" value="1"/>
</dbReference>
<dbReference type="Pfam" id="PF08502">
    <property type="entry name" value="LeuA_dimer"/>
    <property type="match status" value="1"/>
</dbReference>
<comment type="subcellular location">
    <subcellularLocation>
        <location evidence="10">Cytoplasm</location>
    </subcellularLocation>
</comment>
<dbReference type="PROSITE" id="PS50991">
    <property type="entry name" value="PYR_CT"/>
    <property type="match status" value="1"/>
</dbReference>
<dbReference type="HAMAP" id="MF_00572">
    <property type="entry name" value="LeuA_type2"/>
    <property type="match status" value="1"/>
</dbReference>
<gene>
    <name evidence="10" type="primary">leuA</name>
    <name evidence="12" type="ORF">AYM40_13770</name>
</gene>
<dbReference type="GO" id="GO:0003852">
    <property type="term" value="F:2-isopropylmalate synthase activity"/>
    <property type="evidence" value="ECO:0007669"/>
    <property type="project" value="UniProtKB-UniRule"/>
</dbReference>
<dbReference type="Pfam" id="PF00682">
    <property type="entry name" value="HMGL-like"/>
    <property type="match status" value="1"/>
</dbReference>
<evidence type="ECO:0000256" key="3">
    <source>
        <dbReference type="ARBA" id="ARBA00009767"/>
    </source>
</evidence>
<comment type="subunit">
    <text evidence="10">Homodimer.</text>
</comment>
<dbReference type="PANTHER" id="PTHR46911:SF1">
    <property type="entry name" value="2-ISOPROPYLMALATE SYNTHASE"/>
    <property type="match status" value="1"/>
</dbReference>
<dbReference type="Pfam" id="PF22615">
    <property type="entry name" value="IPMS_D2"/>
    <property type="match status" value="1"/>
</dbReference>
<dbReference type="PANTHER" id="PTHR46911">
    <property type="match status" value="1"/>
</dbReference>
<evidence type="ECO:0000259" key="11">
    <source>
        <dbReference type="PROSITE" id="PS50991"/>
    </source>
</evidence>
<evidence type="ECO:0000256" key="7">
    <source>
        <dbReference type="ARBA" id="ARBA00022679"/>
    </source>
</evidence>
<dbReference type="GO" id="GO:0005737">
    <property type="term" value="C:cytoplasm"/>
    <property type="evidence" value="ECO:0007669"/>
    <property type="project" value="UniProtKB-SubCell"/>
</dbReference>
<keyword evidence="7 10" id="KW-0808">Transferase</keyword>
<dbReference type="KEGG" id="buz:AYM40_13770"/>
<dbReference type="UniPathway" id="UPA00048">
    <property type="reaction ID" value="UER00070"/>
</dbReference>
<feature type="region of interest" description="Regulatory domain" evidence="10">
    <location>
        <begin position="437"/>
        <end position="572"/>
    </location>
</feature>
<dbReference type="NCBIfam" id="TIGR00970">
    <property type="entry name" value="leuA_yeast"/>
    <property type="match status" value="1"/>
</dbReference>
<dbReference type="SUPFAM" id="SSF89000">
    <property type="entry name" value="post-HMGL domain-like"/>
    <property type="match status" value="1"/>
</dbReference>
<dbReference type="InterPro" id="IPR039371">
    <property type="entry name" value="LeuA_N_DRE-TIM"/>
</dbReference>
<dbReference type="GO" id="GO:0000287">
    <property type="term" value="F:magnesium ion binding"/>
    <property type="evidence" value="ECO:0007669"/>
    <property type="project" value="UniProtKB-UniRule"/>
</dbReference>
<keyword evidence="10" id="KW-0963">Cytoplasm</keyword>
<dbReference type="InterPro" id="IPR002034">
    <property type="entry name" value="AIPM/Hcit_synth_CS"/>
</dbReference>
<sequence>MLKNPATKYRSFKPINLTDRQWPSRTITRAPIWMSTDLRDGNQSLFEPMNAERKMRMFKTLVQIGFKEIEVAFPSASQTDFNFVRELIEGGHIPDDVTIEVLTQARDDLIERTFESLRGVPRAIVHLYNATAPEFRRIVFGLEKSGVKELAQNAARTMKRLVDATPETQFTLQYSPEVFSGTELEFAKEVCDAVFDIWQPTPEHKAIVNLPATVEMATPNVYADQIEWMHRNLARRDSLIISVHPHNDRGTAVAAAELAVMAGADRIEGCLFGNGERTGNVDLVTLALNLYTQGVDPELDFSNINEVARTAEECTQLPVHPRHPYVGDLVFTAFSGSHQDAIKKGFAVQKPDAVWEVPYMPIDPSDLGRTYDSVIRVNSQSGKGGIAYLLEQGYGVVLPRRLQVDFSSAVQRYTDDSGQEVTPSQIWELFQQEYVHSAAPIHYVGHSLSERDGREHIKLTVDIHGSRRVLSGEGNGPLDALMHAIGAPVRIQHYEERALTQGADARAVAVAEMAGADVVGSAFGVGIDANLVTASIRAVISGVNRAYARANAAARERFFEVALSDDAERVAI</sequence>
<evidence type="ECO:0000313" key="12">
    <source>
        <dbReference type="EMBL" id="ANB74715.1"/>
    </source>
</evidence>
<protein>
    <recommendedName>
        <fullName evidence="4 10">2-isopropylmalate synthase</fullName>
        <ecNumber evidence="4 10">2.3.3.13</ecNumber>
    </recommendedName>
    <alternativeName>
        <fullName evidence="10">Alpha-IPM synthase</fullName>
    </alternativeName>
    <alternativeName>
        <fullName evidence="10">Alpha-isopropylmalate synthase</fullName>
    </alternativeName>
</protein>
<evidence type="ECO:0000313" key="13">
    <source>
        <dbReference type="Proteomes" id="UP000076852"/>
    </source>
</evidence>
<comment type="similarity">
    <text evidence="3 10">Belongs to the alpha-IPM synthase/homocitrate synthase family. LeuA type 2 subfamily.</text>
</comment>
<evidence type="ECO:0000256" key="2">
    <source>
        <dbReference type="ARBA" id="ARBA00004689"/>
    </source>
</evidence>
<comment type="function">
    <text evidence="10">Catalyzes the condensation of the acetyl group of acetyl-CoA with 3-methyl-2-oxobutanoate (2-ketoisovalerate) to form 3-carboxy-3-hydroxy-4-methylpentanoate (2-isopropylmalate).</text>
</comment>
<dbReference type="RefSeq" id="WP_063498012.1">
    <property type="nucleotide sequence ID" value="NZ_CP014578.1"/>
</dbReference>
<feature type="binding site" evidence="10">
    <location>
        <position position="280"/>
    </location>
    <ligand>
        <name>Mg(2+)</name>
        <dbReference type="ChEBI" id="CHEBI:18420"/>
    </ligand>
</feature>
<evidence type="ECO:0000256" key="10">
    <source>
        <dbReference type="HAMAP-Rule" id="MF_00572"/>
    </source>
</evidence>
<keyword evidence="10" id="KW-0460">Magnesium</keyword>
<keyword evidence="13" id="KW-1185">Reference proteome</keyword>
<dbReference type="GO" id="GO:0003985">
    <property type="term" value="F:acetyl-CoA C-acetyltransferase activity"/>
    <property type="evidence" value="ECO:0007669"/>
    <property type="project" value="UniProtKB-UniRule"/>
</dbReference>
<feature type="binding site" evidence="10">
    <location>
        <position position="244"/>
    </location>
    <ligand>
        <name>Mg(2+)</name>
        <dbReference type="ChEBI" id="CHEBI:18420"/>
    </ligand>
</feature>
<feature type="binding site" evidence="10">
    <location>
        <position position="246"/>
    </location>
    <ligand>
        <name>Mg(2+)</name>
        <dbReference type="ChEBI" id="CHEBI:18420"/>
    </ligand>
</feature>
<dbReference type="InterPro" id="IPR036230">
    <property type="entry name" value="LeuA_allosteric_dom_sf"/>
</dbReference>
<keyword evidence="5 10" id="KW-0432">Leucine biosynthesis</keyword>
<reference evidence="12 13" key="1">
    <citation type="journal article" date="2016" name="Gene">
        <title>PacBio SMRT assembly of a complex multi-replicon genome reveals chlorocatechol degradative operon in a region of genome plasticity.</title>
        <authorList>
            <person name="Ricker N."/>
            <person name="Shen S.Y."/>
            <person name="Goordial J."/>
            <person name="Jin S."/>
            <person name="Fulthorpe R.R."/>
        </authorList>
    </citation>
    <scope>NUCLEOTIDE SEQUENCE [LARGE SCALE GENOMIC DNA]</scope>
    <source>
        <strain evidence="12 13">OLGA172</strain>
    </source>
</reference>
<feature type="domain" description="Pyruvate carboxyltransferase" evidence="11">
    <location>
        <begin position="31"/>
        <end position="305"/>
    </location>
</feature>